<evidence type="ECO:0000313" key="11">
    <source>
        <dbReference type="EMBL" id="TDY00957.1"/>
    </source>
</evidence>
<comment type="similarity">
    <text evidence="9">Belongs to the tRNA nucleotidyltransferase/poly(A) polymerase family.</text>
</comment>
<accession>A0A4R8ITF5</accession>
<organism evidence="11 12">
    <name type="scientific">Thiohalophilus thiocyanatoxydans</name>
    <dbReference type="NCBI Taxonomy" id="381308"/>
    <lineage>
        <taxon>Bacteria</taxon>
        <taxon>Pseudomonadati</taxon>
        <taxon>Pseudomonadota</taxon>
        <taxon>Gammaproteobacteria</taxon>
        <taxon>Thiohalomonadales</taxon>
        <taxon>Thiohalophilaceae</taxon>
        <taxon>Thiohalophilus</taxon>
    </lineage>
</organism>
<keyword evidence="3" id="KW-0548">Nucleotidyltransferase</keyword>
<evidence type="ECO:0000256" key="8">
    <source>
        <dbReference type="ARBA" id="ARBA00022884"/>
    </source>
</evidence>
<dbReference type="EMBL" id="SOQX01000004">
    <property type="protein sequence ID" value="TDY00957.1"/>
    <property type="molecule type" value="Genomic_DNA"/>
</dbReference>
<dbReference type="PANTHER" id="PTHR47545">
    <property type="entry name" value="MULTIFUNCTIONAL CCA PROTEIN"/>
    <property type="match status" value="1"/>
</dbReference>
<dbReference type="GO" id="GO:0003723">
    <property type="term" value="F:RNA binding"/>
    <property type="evidence" value="ECO:0007669"/>
    <property type="project" value="UniProtKB-KW"/>
</dbReference>
<protein>
    <submittedName>
        <fullName evidence="11">Poly(A) polymerase-like protein</fullName>
    </submittedName>
</protein>
<sequence length="267" mass="29977">MQYYRVGKPVRDRLLDLSVESNEWVVVGADHDTMLAQGFQSLDVSAGLYRDPQTDEPYQLARREVREYNSGSTILEISARADLDSELAIRDLTIHAMALDDQDHLIDPFDGEEDLQNGLLRHVTPHFARHPDYLLNIGVEAACLVKWGFHIAHGTYGLLKRMVAEGRVEQLPPASWAEAIRATLVEGATPSECFRVWQRCGALATISPSLDQLYDKEQAHESEQRSPGALAWLDEAVRAGRGREQILGDWHARLGKDAEVIYHQLGI</sequence>
<dbReference type="Gene3D" id="3.30.460.10">
    <property type="entry name" value="Beta Polymerase, domain 2"/>
    <property type="match status" value="1"/>
</dbReference>
<dbReference type="RefSeq" id="WP_166668812.1">
    <property type="nucleotide sequence ID" value="NZ_SOQX01000004.1"/>
</dbReference>
<evidence type="ECO:0000256" key="9">
    <source>
        <dbReference type="RuleBase" id="RU003953"/>
    </source>
</evidence>
<keyword evidence="1 9" id="KW-0808">Transferase</keyword>
<dbReference type="InterPro" id="IPR002646">
    <property type="entry name" value="PolA_pol_head_dom"/>
</dbReference>
<keyword evidence="12" id="KW-1185">Reference proteome</keyword>
<dbReference type="GO" id="GO:0046872">
    <property type="term" value="F:metal ion binding"/>
    <property type="evidence" value="ECO:0007669"/>
    <property type="project" value="UniProtKB-KW"/>
</dbReference>
<evidence type="ECO:0000256" key="6">
    <source>
        <dbReference type="ARBA" id="ARBA00022840"/>
    </source>
</evidence>
<dbReference type="Gene3D" id="1.10.3090.10">
    <property type="entry name" value="cca-adding enzyme, domain 2"/>
    <property type="match status" value="1"/>
</dbReference>
<evidence type="ECO:0000256" key="2">
    <source>
        <dbReference type="ARBA" id="ARBA00022694"/>
    </source>
</evidence>
<keyword evidence="6" id="KW-0067">ATP-binding</keyword>
<comment type="caution">
    <text evidence="11">The sequence shown here is derived from an EMBL/GenBank/DDBJ whole genome shotgun (WGS) entry which is preliminary data.</text>
</comment>
<dbReference type="GO" id="GO:0016779">
    <property type="term" value="F:nucleotidyltransferase activity"/>
    <property type="evidence" value="ECO:0007669"/>
    <property type="project" value="UniProtKB-KW"/>
</dbReference>
<dbReference type="Pfam" id="PF01743">
    <property type="entry name" value="PolyA_pol"/>
    <property type="match status" value="1"/>
</dbReference>
<name>A0A4R8ITF5_9GAMM</name>
<feature type="domain" description="Poly A polymerase head" evidence="10">
    <location>
        <begin position="5"/>
        <end position="121"/>
    </location>
</feature>
<dbReference type="PANTHER" id="PTHR47545:SF1">
    <property type="entry name" value="MULTIFUNCTIONAL CCA PROTEIN"/>
    <property type="match status" value="1"/>
</dbReference>
<keyword evidence="8 9" id="KW-0694">RNA-binding</keyword>
<keyword evidence="7" id="KW-0460">Magnesium</keyword>
<evidence type="ECO:0000259" key="10">
    <source>
        <dbReference type="Pfam" id="PF01743"/>
    </source>
</evidence>
<reference evidence="11 12" key="1">
    <citation type="submission" date="2019-03" db="EMBL/GenBank/DDBJ databases">
        <title>Genomic Encyclopedia of Type Strains, Phase IV (KMG-IV): sequencing the most valuable type-strain genomes for metagenomic binning, comparative biology and taxonomic classification.</title>
        <authorList>
            <person name="Goeker M."/>
        </authorList>
    </citation>
    <scope>NUCLEOTIDE SEQUENCE [LARGE SCALE GENOMIC DNA]</scope>
    <source>
        <strain evidence="11 12">DSM 16326</strain>
    </source>
</reference>
<dbReference type="GO" id="GO:0008033">
    <property type="term" value="P:tRNA processing"/>
    <property type="evidence" value="ECO:0007669"/>
    <property type="project" value="UniProtKB-KW"/>
</dbReference>
<evidence type="ECO:0000256" key="3">
    <source>
        <dbReference type="ARBA" id="ARBA00022695"/>
    </source>
</evidence>
<evidence type="ECO:0000256" key="4">
    <source>
        <dbReference type="ARBA" id="ARBA00022723"/>
    </source>
</evidence>
<evidence type="ECO:0000256" key="7">
    <source>
        <dbReference type="ARBA" id="ARBA00022842"/>
    </source>
</evidence>
<gene>
    <name evidence="11" type="ORF">EDC23_1702</name>
</gene>
<dbReference type="Proteomes" id="UP000294914">
    <property type="component" value="Unassembled WGS sequence"/>
</dbReference>
<keyword evidence="5" id="KW-0547">Nucleotide-binding</keyword>
<evidence type="ECO:0000256" key="5">
    <source>
        <dbReference type="ARBA" id="ARBA00022741"/>
    </source>
</evidence>
<evidence type="ECO:0000256" key="1">
    <source>
        <dbReference type="ARBA" id="ARBA00022679"/>
    </source>
</evidence>
<dbReference type="SUPFAM" id="SSF81301">
    <property type="entry name" value="Nucleotidyltransferase"/>
    <property type="match status" value="1"/>
</dbReference>
<dbReference type="AlphaFoldDB" id="A0A4R8ITF5"/>
<dbReference type="InterPro" id="IPR043519">
    <property type="entry name" value="NT_sf"/>
</dbReference>
<keyword evidence="2" id="KW-0819">tRNA processing</keyword>
<proteinExistence type="inferred from homology"/>
<keyword evidence="4" id="KW-0479">Metal-binding</keyword>
<dbReference type="GO" id="GO:0005524">
    <property type="term" value="F:ATP binding"/>
    <property type="evidence" value="ECO:0007669"/>
    <property type="project" value="UniProtKB-KW"/>
</dbReference>
<dbReference type="InterPro" id="IPR050124">
    <property type="entry name" value="tRNA_CCA-adding_enzyme"/>
</dbReference>
<evidence type="ECO:0000313" key="12">
    <source>
        <dbReference type="Proteomes" id="UP000294914"/>
    </source>
</evidence>